<dbReference type="AlphaFoldDB" id="A0A8H3W579"/>
<name>A0A8H3W579_9PEZI</name>
<organism evidence="1 2">
    <name type="scientific">Colletotrichum asianum</name>
    <dbReference type="NCBI Taxonomy" id="702518"/>
    <lineage>
        <taxon>Eukaryota</taxon>
        <taxon>Fungi</taxon>
        <taxon>Dikarya</taxon>
        <taxon>Ascomycota</taxon>
        <taxon>Pezizomycotina</taxon>
        <taxon>Sordariomycetes</taxon>
        <taxon>Hypocreomycetidae</taxon>
        <taxon>Glomerellales</taxon>
        <taxon>Glomerellaceae</taxon>
        <taxon>Colletotrichum</taxon>
        <taxon>Colletotrichum gloeosporioides species complex</taxon>
    </lineage>
</organism>
<dbReference type="Proteomes" id="UP000434172">
    <property type="component" value="Unassembled WGS sequence"/>
</dbReference>
<sequence length="34" mass="3943">MRYVPLAAVRLLFADWLNRPFRHAQEGRAFGLVA</sequence>
<accession>A0A8H3W579</accession>
<evidence type="ECO:0000313" key="2">
    <source>
        <dbReference type="Proteomes" id="UP000434172"/>
    </source>
</evidence>
<dbReference type="EMBL" id="WOWK01000087">
    <property type="protein sequence ID" value="KAF0320085.1"/>
    <property type="molecule type" value="Genomic_DNA"/>
</dbReference>
<reference evidence="1 2" key="1">
    <citation type="submission" date="2019-12" db="EMBL/GenBank/DDBJ databases">
        <title>A genome sequence resource for the geographically widespread anthracnose pathogen Colletotrichum asianum.</title>
        <authorList>
            <person name="Meng Y."/>
        </authorList>
    </citation>
    <scope>NUCLEOTIDE SEQUENCE [LARGE SCALE GENOMIC DNA]</scope>
    <source>
        <strain evidence="1 2">ICMP 18580</strain>
    </source>
</reference>
<keyword evidence="2" id="KW-1185">Reference proteome</keyword>
<proteinExistence type="predicted"/>
<evidence type="ECO:0000313" key="1">
    <source>
        <dbReference type="EMBL" id="KAF0320085.1"/>
    </source>
</evidence>
<comment type="caution">
    <text evidence="1">The sequence shown here is derived from an EMBL/GenBank/DDBJ whole genome shotgun (WGS) entry which is preliminary data.</text>
</comment>
<gene>
    <name evidence="1" type="ORF">GQ607_012679</name>
</gene>
<protein>
    <submittedName>
        <fullName evidence="1">Uncharacterized protein</fullName>
    </submittedName>
</protein>